<accession>A0A8R7PSI7</accession>
<organism evidence="2 3">
    <name type="scientific">Triticum urartu</name>
    <name type="common">Red wild einkorn</name>
    <name type="synonym">Crithodium urartu</name>
    <dbReference type="NCBI Taxonomy" id="4572"/>
    <lineage>
        <taxon>Eukaryota</taxon>
        <taxon>Viridiplantae</taxon>
        <taxon>Streptophyta</taxon>
        <taxon>Embryophyta</taxon>
        <taxon>Tracheophyta</taxon>
        <taxon>Spermatophyta</taxon>
        <taxon>Magnoliopsida</taxon>
        <taxon>Liliopsida</taxon>
        <taxon>Poales</taxon>
        <taxon>Poaceae</taxon>
        <taxon>BOP clade</taxon>
        <taxon>Pooideae</taxon>
        <taxon>Triticodae</taxon>
        <taxon>Triticeae</taxon>
        <taxon>Triticinae</taxon>
        <taxon>Triticum</taxon>
    </lineage>
</organism>
<proteinExistence type="predicted"/>
<reference evidence="3" key="1">
    <citation type="journal article" date="2013" name="Nature">
        <title>Draft genome of the wheat A-genome progenitor Triticum urartu.</title>
        <authorList>
            <person name="Ling H.Q."/>
            <person name="Zhao S."/>
            <person name="Liu D."/>
            <person name="Wang J."/>
            <person name="Sun H."/>
            <person name="Zhang C."/>
            <person name="Fan H."/>
            <person name="Li D."/>
            <person name="Dong L."/>
            <person name="Tao Y."/>
            <person name="Gao C."/>
            <person name="Wu H."/>
            <person name="Li Y."/>
            <person name="Cui Y."/>
            <person name="Guo X."/>
            <person name="Zheng S."/>
            <person name="Wang B."/>
            <person name="Yu K."/>
            <person name="Liang Q."/>
            <person name="Yang W."/>
            <person name="Lou X."/>
            <person name="Chen J."/>
            <person name="Feng M."/>
            <person name="Jian J."/>
            <person name="Zhang X."/>
            <person name="Luo G."/>
            <person name="Jiang Y."/>
            <person name="Liu J."/>
            <person name="Wang Z."/>
            <person name="Sha Y."/>
            <person name="Zhang B."/>
            <person name="Wu H."/>
            <person name="Tang D."/>
            <person name="Shen Q."/>
            <person name="Xue P."/>
            <person name="Zou S."/>
            <person name="Wang X."/>
            <person name="Liu X."/>
            <person name="Wang F."/>
            <person name="Yang Y."/>
            <person name="An X."/>
            <person name="Dong Z."/>
            <person name="Zhang K."/>
            <person name="Zhang X."/>
            <person name="Luo M.C."/>
            <person name="Dvorak J."/>
            <person name="Tong Y."/>
            <person name="Wang J."/>
            <person name="Yang H."/>
            <person name="Li Z."/>
            <person name="Wang D."/>
            <person name="Zhang A."/>
            <person name="Wang J."/>
        </authorList>
    </citation>
    <scope>NUCLEOTIDE SEQUENCE</scope>
    <source>
        <strain evidence="3">cv. G1812</strain>
    </source>
</reference>
<name>A0A8R7PSI7_TRIUA</name>
<evidence type="ECO:0000256" key="1">
    <source>
        <dbReference type="SAM" id="MobiDB-lite"/>
    </source>
</evidence>
<reference evidence="2" key="3">
    <citation type="submission" date="2022-06" db="UniProtKB">
        <authorList>
            <consortium name="EnsemblPlants"/>
        </authorList>
    </citation>
    <scope>IDENTIFICATION</scope>
</reference>
<protein>
    <submittedName>
        <fullName evidence="2">Uncharacterized protein</fullName>
    </submittedName>
</protein>
<reference evidence="2" key="2">
    <citation type="submission" date="2018-03" db="EMBL/GenBank/DDBJ databases">
        <title>The Triticum urartu genome reveals the dynamic nature of wheat genome evolution.</title>
        <authorList>
            <person name="Ling H."/>
            <person name="Ma B."/>
            <person name="Shi X."/>
            <person name="Liu H."/>
            <person name="Dong L."/>
            <person name="Sun H."/>
            <person name="Cao Y."/>
            <person name="Gao Q."/>
            <person name="Zheng S."/>
            <person name="Li Y."/>
            <person name="Yu Y."/>
            <person name="Du H."/>
            <person name="Qi M."/>
            <person name="Li Y."/>
            <person name="Yu H."/>
            <person name="Cui Y."/>
            <person name="Wang N."/>
            <person name="Chen C."/>
            <person name="Wu H."/>
            <person name="Zhao Y."/>
            <person name="Zhang J."/>
            <person name="Li Y."/>
            <person name="Zhou W."/>
            <person name="Zhang B."/>
            <person name="Hu W."/>
            <person name="Eijk M."/>
            <person name="Tang J."/>
            <person name="Witsenboer H."/>
            <person name="Zhao S."/>
            <person name="Li Z."/>
            <person name="Zhang A."/>
            <person name="Wang D."/>
            <person name="Liang C."/>
        </authorList>
    </citation>
    <scope>NUCLEOTIDE SEQUENCE [LARGE SCALE GENOMIC DNA]</scope>
    <source>
        <strain evidence="2">cv. G1812</strain>
    </source>
</reference>
<evidence type="ECO:0000313" key="3">
    <source>
        <dbReference type="Proteomes" id="UP000015106"/>
    </source>
</evidence>
<dbReference type="Proteomes" id="UP000015106">
    <property type="component" value="Chromosome 3"/>
</dbReference>
<evidence type="ECO:0000313" key="2">
    <source>
        <dbReference type="EnsemblPlants" id="TuG1812G0300002841.01.T01.cds338691"/>
    </source>
</evidence>
<dbReference type="EnsemblPlants" id="TuG1812G0300002841.01.T01">
    <property type="protein sequence ID" value="TuG1812G0300002841.01.T01.cds338691"/>
    <property type="gene ID" value="TuG1812G0300002841.01"/>
</dbReference>
<feature type="region of interest" description="Disordered" evidence="1">
    <location>
        <begin position="1"/>
        <end position="21"/>
    </location>
</feature>
<dbReference type="Gramene" id="TuG1812G0300002841.01.T01">
    <property type="protein sequence ID" value="TuG1812G0300002841.01.T01.cds338691"/>
    <property type="gene ID" value="TuG1812G0300002841.01"/>
</dbReference>
<dbReference type="AlphaFoldDB" id="A0A8R7PSI7"/>
<keyword evidence="3" id="KW-1185">Reference proteome</keyword>
<sequence length="21" mass="2292">MPSRDSWPRLPPSVGLAARTP</sequence>